<keyword evidence="6 8" id="KW-0067">ATP-binding</keyword>
<dbReference type="GO" id="GO:0006227">
    <property type="term" value="P:dUDP biosynthetic process"/>
    <property type="evidence" value="ECO:0007669"/>
    <property type="project" value="TreeGrafter"/>
</dbReference>
<evidence type="ECO:0000256" key="7">
    <source>
        <dbReference type="ARBA" id="ARBA00048743"/>
    </source>
</evidence>
<dbReference type="EMBL" id="JMCB01000003">
    <property type="protein sequence ID" value="KFE70013.1"/>
    <property type="molecule type" value="Genomic_DNA"/>
</dbReference>
<feature type="domain" description="Thymidylate kinase-like" evidence="9">
    <location>
        <begin position="17"/>
        <end position="205"/>
    </location>
</feature>
<dbReference type="Pfam" id="PF02223">
    <property type="entry name" value="Thymidylate_kin"/>
    <property type="match status" value="1"/>
</dbReference>
<dbReference type="PANTHER" id="PTHR10344:SF4">
    <property type="entry name" value="UMP-CMP KINASE 2, MITOCHONDRIAL"/>
    <property type="match status" value="1"/>
</dbReference>
<dbReference type="Gene3D" id="3.40.50.300">
    <property type="entry name" value="P-loop containing nucleotide triphosphate hydrolases"/>
    <property type="match status" value="1"/>
</dbReference>
<evidence type="ECO:0000313" key="11">
    <source>
        <dbReference type="Proteomes" id="UP000028725"/>
    </source>
</evidence>
<proteinExistence type="inferred from homology"/>
<dbReference type="AlphaFoldDB" id="A0A085WQQ0"/>
<comment type="caution">
    <text evidence="10">The sequence shown here is derived from an EMBL/GenBank/DDBJ whole genome shotgun (WGS) entry which is preliminary data.</text>
</comment>
<gene>
    <name evidence="8" type="primary">tmk</name>
    <name evidence="10" type="ORF">DB31_5055</name>
</gene>
<dbReference type="OrthoDB" id="9774907at2"/>
<evidence type="ECO:0000256" key="1">
    <source>
        <dbReference type="ARBA" id="ARBA00009776"/>
    </source>
</evidence>
<evidence type="ECO:0000256" key="4">
    <source>
        <dbReference type="ARBA" id="ARBA00022741"/>
    </source>
</evidence>
<dbReference type="GO" id="GO:0006233">
    <property type="term" value="P:dTDP biosynthetic process"/>
    <property type="evidence" value="ECO:0007669"/>
    <property type="project" value="InterPro"/>
</dbReference>
<evidence type="ECO:0000256" key="3">
    <source>
        <dbReference type="ARBA" id="ARBA00022727"/>
    </source>
</evidence>
<accession>A0A085WQQ0</accession>
<keyword evidence="11" id="KW-1185">Reference proteome</keyword>
<reference evidence="10 11" key="1">
    <citation type="submission" date="2014-04" db="EMBL/GenBank/DDBJ databases">
        <title>Genome assembly of Hyalangium minutum DSM 14724.</title>
        <authorList>
            <person name="Sharma G."/>
            <person name="Subramanian S."/>
        </authorList>
    </citation>
    <scope>NUCLEOTIDE SEQUENCE [LARGE SCALE GENOMIC DNA]</scope>
    <source>
        <strain evidence="10 11">DSM 14724</strain>
    </source>
</reference>
<keyword evidence="5 8" id="KW-0418">Kinase</keyword>
<dbReference type="InterPro" id="IPR039430">
    <property type="entry name" value="Thymidylate_kin-like_dom"/>
</dbReference>
<keyword evidence="2 8" id="KW-0808">Transferase</keyword>
<name>A0A085WQQ0_9BACT</name>
<evidence type="ECO:0000256" key="8">
    <source>
        <dbReference type="HAMAP-Rule" id="MF_00165"/>
    </source>
</evidence>
<dbReference type="NCBIfam" id="TIGR00041">
    <property type="entry name" value="DTMP_kinase"/>
    <property type="match status" value="1"/>
</dbReference>
<dbReference type="GO" id="GO:0004798">
    <property type="term" value="F:dTMP kinase activity"/>
    <property type="evidence" value="ECO:0007669"/>
    <property type="project" value="UniProtKB-UniRule"/>
</dbReference>
<keyword evidence="4 8" id="KW-0547">Nucleotide-binding</keyword>
<dbReference type="PROSITE" id="PS01331">
    <property type="entry name" value="THYMIDYLATE_KINASE"/>
    <property type="match status" value="1"/>
</dbReference>
<dbReference type="GO" id="GO:0006235">
    <property type="term" value="P:dTTP biosynthetic process"/>
    <property type="evidence" value="ECO:0007669"/>
    <property type="project" value="UniProtKB-UniRule"/>
</dbReference>
<dbReference type="HAMAP" id="MF_00165">
    <property type="entry name" value="Thymidylate_kinase"/>
    <property type="match status" value="1"/>
</dbReference>
<dbReference type="SUPFAM" id="SSF52540">
    <property type="entry name" value="P-loop containing nucleoside triphosphate hydrolases"/>
    <property type="match status" value="1"/>
</dbReference>
<dbReference type="Proteomes" id="UP000028725">
    <property type="component" value="Unassembled WGS sequence"/>
</dbReference>
<dbReference type="InterPro" id="IPR018095">
    <property type="entry name" value="Thymidylate_kin_CS"/>
</dbReference>
<dbReference type="GO" id="GO:0005737">
    <property type="term" value="C:cytoplasm"/>
    <property type="evidence" value="ECO:0007669"/>
    <property type="project" value="TreeGrafter"/>
</dbReference>
<comment type="similarity">
    <text evidence="1 8">Belongs to the thymidylate kinase family.</text>
</comment>
<evidence type="ECO:0000259" key="9">
    <source>
        <dbReference type="Pfam" id="PF02223"/>
    </source>
</evidence>
<evidence type="ECO:0000256" key="2">
    <source>
        <dbReference type="ARBA" id="ARBA00022679"/>
    </source>
</evidence>
<comment type="caution">
    <text evidence="8">Lacks conserved residue(s) required for the propagation of feature annotation.</text>
</comment>
<evidence type="ECO:0000256" key="5">
    <source>
        <dbReference type="ARBA" id="ARBA00022777"/>
    </source>
</evidence>
<comment type="catalytic activity">
    <reaction evidence="7 8">
        <text>dTMP + ATP = dTDP + ADP</text>
        <dbReference type="Rhea" id="RHEA:13517"/>
        <dbReference type="ChEBI" id="CHEBI:30616"/>
        <dbReference type="ChEBI" id="CHEBI:58369"/>
        <dbReference type="ChEBI" id="CHEBI:63528"/>
        <dbReference type="ChEBI" id="CHEBI:456216"/>
        <dbReference type="EC" id="2.7.4.9"/>
    </reaction>
</comment>
<sequence length="221" mass="23866">MSALRRKAAGRGRFLVLEGLDGAGTTTQAERLAAALRADGHSVMTTREPSDGPIGTLIRQALTGRLVLPGGAGPLAQETLALLYAADRTDHLKARVLPALEAGQIVISDRYVLSSLAYQGASLSMAWVEAANGYAVPPDLTLFVHVSPAVAAQRRAARGGAKELFEEDALQRRIARQYEEAIRRREAQEKIVRIDGEQSVEAVTEACLAEIRKLFGRKRAR</sequence>
<dbReference type="CDD" id="cd01672">
    <property type="entry name" value="TMPK"/>
    <property type="match status" value="1"/>
</dbReference>
<dbReference type="InterPro" id="IPR027417">
    <property type="entry name" value="P-loop_NTPase"/>
</dbReference>
<dbReference type="GO" id="GO:0005524">
    <property type="term" value="F:ATP binding"/>
    <property type="evidence" value="ECO:0007669"/>
    <property type="project" value="UniProtKB-UniRule"/>
</dbReference>
<dbReference type="PANTHER" id="PTHR10344">
    <property type="entry name" value="THYMIDYLATE KINASE"/>
    <property type="match status" value="1"/>
</dbReference>
<evidence type="ECO:0000313" key="10">
    <source>
        <dbReference type="EMBL" id="KFE70013.1"/>
    </source>
</evidence>
<comment type="function">
    <text evidence="8">Phosphorylation of dTMP to form dTDP in both de novo and salvage pathways of dTTP synthesis.</text>
</comment>
<protein>
    <recommendedName>
        <fullName evidence="8">Thymidylate kinase</fullName>
        <ecNumber evidence="8">2.7.4.9</ecNumber>
    </recommendedName>
    <alternativeName>
        <fullName evidence="8">dTMP kinase</fullName>
    </alternativeName>
</protein>
<dbReference type="EC" id="2.7.4.9" evidence="8"/>
<dbReference type="RefSeq" id="WP_044184532.1">
    <property type="nucleotide sequence ID" value="NZ_JMCB01000003.1"/>
</dbReference>
<organism evidence="10 11">
    <name type="scientific">Hyalangium minutum</name>
    <dbReference type="NCBI Taxonomy" id="394096"/>
    <lineage>
        <taxon>Bacteria</taxon>
        <taxon>Pseudomonadati</taxon>
        <taxon>Myxococcota</taxon>
        <taxon>Myxococcia</taxon>
        <taxon>Myxococcales</taxon>
        <taxon>Cystobacterineae</taxon>
        <taxon>Archangiaceae</taxon>
        <taxon>Hyalangium</taxon>
    </lineage>
</organism>
<dbReference type="STRING" id="394096.DB31_5055"/>
<keyword evidence="3 8" id="KW-0545">Nucleotide biosynthesis</keyword>
<dbReference type="PATRIC" id="fig|394096.3.peg.1539"/>
<dbReference type="InterPro" id="IPR018094">
    <property type="entry name" value="Thymidylate_kinase"/>
</dbReference>
<evidence type="ECO:0000256" key="6">
    <source>
        <dbReference type="ARBA" id="ARBA00022840"/>
    </source>
</evidence>